<keyword evidence="3" id="KW-1185">Reference proteome</keyword>
<evidence type="ECO:0000259" key="1">
    <source>
        <dbReference type="Pfam" id="PF01610"/>
    </source>
</evidence>
<accession>A0A315ZT56</accession>
<dbReference type="PANTHER" id="PTHR33498:SF1">
    <property type="entry name" value="TRANSPOSASE FOR INSERTION SEQUENCE ELEMENT IS1557"/>
    <property type="match status" value="1"/>
</dbReference>
<dbReference type="EMBL" id="UHJJ01000014">
    <property type="protein sequence ID" value="SUQ15637.1"/>
    <property type="molecule type" value="Genomic_DNA"/>
</dbReference>
<evidence type="ECO:0000313" key="2">
    <source>
        <dbReference type="EMBL" id="SUQ15637.1"/>
    </source>
</evidence>
<dbReference type="Proteomes" id="UP000254051">
    <property type="component" value="Unassembled WGS sequence"/>
</dbReference>
<gene>
    <name evidence="2" type="ORF">SAMN05216529_11486</name>
</gene>
<dbReference type="RefSeq" id="WP_242992466.1">
    <property type="nucleotide sequence ID" value="NZ_QGDS01000014.1"/>
</dbReference>
<dbReference type="InterPro" id="IPR002560">
    <property type="entry name" value="Transposase_DDE"/>
</dbReference>
<reference evidence="3" key="1">
    <citation type="submission" date="2017-07" db="EMBL/GenBank/DDBJ databases">
        <authorList>
            <person name="Varghese N."/>
            <person name="Submissions S."/>
        </authorList>
    </citation>
    <scope>NUCLEOTIDE SEQUENCE [LARGE SCALE GENOMIC DNA]</scope>
    <source>
        <strain evidence="3">NLAE-zl-C134</strain>
    </source>
</reference>
<name>A0A315ZT56_9FIRM</name>
<dbReference type="AlphaFoldDB" id="A0A315ZT56"/>
<dbReference type="PANTHER" id="PTHR33498">
    <property type="entry name" value="TRANSPOSASE FOR INSERTION SEQUENCE ELEMENT IS1557"/>
    <property type="match status" value="1"/>
</dbReference>
<protein>
    <submittedName>
        <fullName evidence="2">Transposase</fullName>
    </submittedName>
</protein>
<dbReference type="InterPro" id="IPR047951">
    <property type="entry name" value="Transpos_ISL3"/>
</dbReference>
<sequence>MRSNGITYAKIHEHICRKGYTGTVASLRVFMQKERTHKRTIASQESEPVEYIPRKFMCQLIYRELENIKGLTKEQYDAAVKKYPELGQLYTVLKEFHRIVFSGKSEELEQWMETASALKLDELDSYISGLKNDLQAVKNGIVYEYNNGLAEGSVNKIKLIKRIMYGRNSFKLLKAKILLNEYYYQIT</sequence>
<proteinExistence type="predicted"/>
<dbReference type="Pfam" id="PF01610">
    <property type="entry name" value="DDE_Tnp_ISL3"/>
    <property type="match status" value="1"/>
</dbReference>
<feature type="domain" description="Transposase IS204/IS1001/IS1096/IS1165 DDE" evidence="1">
    <location>
        <begin position="54"/>
        <end position="177"/>
    </location>
</feature>
<organism evidence="2 3">
    <name type="scientific">Faecalicatena contorta</name>
    <dbReference type="NCBI Taxonomy" id="39482"/>
    <lineage>
        <taxon>Bacteria</taxon>
        <taxon>Bacillati</taxon>
        <taxon>Bacillota</taxon>
        <taxon>Clostridia</taxon>
        <taxon>Lachnospirales</taxon>
        <taxon>Lachnospiraceae</taxon>
        <taxon>Faecalicatena</taxon>
    </lineage>
</organism>
<evidence type="ECO:0000313" key="3">
    <source>
        <dbReference type="Proteomes" id="UP000254051"/>
    </source>
</evidence>